<feature type="domain" description="RCK N-terminal" evidence="1">
    <location>
        <begin position="1"/>
        <end position="117"/>
    </location>
</feature>
<dbReference type="RefSeq" id="WP_154460200.1">
    <property type="nucleotide sequence ID" value="NZ_JBJEEW010000028.1"/>
</dbReference>
<dbReference type="PROSITE" id="PS51201">
    <property type="entry name" value="RCK_N"/>
    <property type="match status" value="1"/>
</dbReference>
<keyword evidence="4" id="KW-1185">Reference proteome</keyword>
<comment type="caution">
    <text evidence="3">The sequence shown here is derived from an EMBL/GenBank/DDBJ whole genome shotgun (WGS) entry which is preliminary data.</text>
</comment>
<dbReference type="EMBL" id="VUMM01000010">
    <property type="protein sequence ID" value="MSS01662.1"/>
    <property type="molecule type" value="Genomic_DNA"/>
</dbReference>
<dbReference type="InterPro" id="IPR006037">
    <property type="entry name" value="RCK_C"/>
</dbReference>
<dbReference type="SUPFAM" id="SSF116726">
    <property type="entry name" value="TrkA C-terminal domain-like"/>
    <property type="match status" value="1"/>
</dbReference>
<dbReference type="PANTHER" id="PTHR43833">
    <property type="entry name" value="POTASSIUM CHANNEL PROTEIN 2-RELATED-RELATED"/>
    <property type="match status" value="1"/>
</dbReference>
<feature type="domain" description="RCK C-terminal" evidence="2">
    <location>
        <begin position="134"/>
        <end position="215"/>
    </location>
</feature>
<evidence type="ECO:0000259" key="1">
    <source>
        <dbReference type="PROSITE" id="PS51201"/>
    </source>
</evidence>
<dbReference type="SUPFAM" id="SSF51735">
    <property type="entry name" value="NAD(P)-binding Rossmann-fold domains"/>
    <property type="match status" value="1"/>
</dbReference>
<dbReference type="Pfam" id="PF02254">
    <property type="entry name" value="TrkA_N"/>
    <property type="match status" value="1"/>
</dbReference>
<dbReference type="Proteomes" id="UP000470082">
    <property type="component" value="Unassembled WGS sequence"/>
</dbReference>
<dbReference type="PANTHER" id="PTHR43833:SF7">
    <property type="entry name" value="KTR SYSTEM POTASSIUM UPTAKE PROTEIN C"/>
    <property type="match status" value="1"/>
</dbReference>
<dbReference type="InterPro" id="IPR036721">
    <property type="entry name" value="RCK_C_sf"/>
</dbReference>
<protein>
    <submittedName>
        <fullName evidence="3">TrkA family potassium uptake protein</fullName>
    </submittedName>
</protein>
<evidence type="ECO:0000259" key="2">
    <source>
        <dbReference type="PROSITE" id="PS51202"/>
    </source>
</evidence>
<dbReference type="AlphaFoldDB" id="A0A7X2N381"/>
<reference evidence="3 4" key="1">
    <citation type="submission" date="2019-08" db="EMBL/GenBank/DDBJ databases">
        <title>In-depth cultivation of the pig gut microbiome towards novel bacterial diversity and tailored functional studies.</title>
        <authorList>
            <person name="Wylensek D."/>
            <person name="Hitch T.C.A."/>
            <person name="Clavel T."/>
        </authorList>
    </citation>
    <scope>NUCLEOTIDE SEQUENCE [LARGE SCALE GENOMIC DNA]</scope>
    <source>
        <strain evidence="3 4">LKV-178-WT-2G</strain>
    </source>
</reference>
<name>A0A7X2N381_9FIRM</name>
<gene>
    <name evidence="3" type="ORF">FYJ50_06065</name>
</gene>
<dbReference type="Pfam" id="PF02080">
    <property type="entry name" value="TrkA_C"/>
    <property type="match status" value="1"/>
</dbReference>
<sequence>MKSVLVVGIGRFGRHCARELMSLGHEVMAVDINEKNIDSIANDVSSAQIGDATDPLYMESLGISDFDMCVICIGDNFQASLEATSLCKELGCPFVVARAARDIHRKFLLKMGADQVVYPERQMAIWTATTYSSDHVFDYIQLDMDHAIYEVDIPLPWQNKTILDINVRKKHNVNILGLKIDGKLMLSITPDTVLKKGMTMLILGTKKDIQKCLKY</sequence>
<dbReference type="PROSITE" id="PS51202">
    <property type="entry name" value="RCK_C"/>
    <property type="match status" value="1"/>
</dbReference>
<dbReference type="InterPro" id="IPR036291">
    <property type="entry name" value="NAD(P)-bd_dom_sf"/>
</dbReference>
<accession>A0A7X2N381</accession>
<organism evidence="3 4">
    <name type="scientific">Floccifex porci</name>
    <dbReference type="NCBI Taxonomy" id="2606629"/>
    <lineage>
        <taxon>Bacteria</taxon>
        <taxon>Bacillati</taxon>
        <taxon>Bacillota</taxon>
        <taxon>Erysipelotrichia</taxon>
        <taxon>Erysipelotrichales</taxon>
        <taxon>Erysipelotrichaceae</taxon>
        <taxon>Floccifex</taxon>
    </lineage>
</organism>
<dbReference type="InterPro" id="IPR050721">
    <property type="entry name" value="Trk_Ktr_HKT_K-transport"/>
</dbReference>
<proteinExistence type="predicted"/>
<dbReference type="Gene3D" id="3.30.70.1450">
    <property type="entry name" value="Regulator of K+ conductance, C-terminal domain"/>
    <property type="match status" value="1"/>
</dbReference>
<evidence type="ECO:0000313" key="4">
    <source>
        <dbReference type="Proteomes" id="UP000470082"/>
    </source>
</evidence>
<dbReference type="GO" id="GO:0008324">
    <property type="term" value="F:monoatomic cation transmembrane transporter activity"/>
    <property type="evidence" value="ECO:0007669"/>
    <property type="project" value="InterPro"/>
</dbReference>
<evidence type="ECO:0000313" key="3">
    <source>
        <dbReference type="EMBL" id="MSS01662.1"/>
    </source>
</evidence>
<dbReference type="Gene3D" id="3.40.50.720">
    <property type="entry name" value="NAD(P)-binding Rossmann-like Domain"/>
    <property type="match status" value="1"/>
</dbReference>
<dbReference type="GO" id="GO:0006813">
    <property type="term" value="P:potassium ion transport"/>
    <property type="evidence" value="ECO:0007669"/>
    <property type="project" value="InterPro"/>
</dbReference>
<dbReference type="InterPro" id="IPR003148">
    <property type="entry name" value="RCK_N"/>
</dbReference>